<proteinExistence type="predicted"/>
<dbReference type="KEGG" id="vg:19487099"/>
<evidence type="ECO:0000313" key="1">
    <source>
        <dbReference type="EMBL" id="AHN83564.1"/>
    </source>
</evidence>
<name>A0A023MI10_9CAUD</name>
<accession>A0A023MI10</accession>
<dbReference type="Proteomes" id="UP000026908">
    <property type="component" value="Segment"/>
</dbReference>
<organism evidence="1 2">
    <name type="scientific">Escherichia phage vB_EcoS_FFH_1</name>
    <dbReference type="NCBI Taxonomy" id="1446489"/>
    <lineage>
        <taxon>Viruses</taxon>
        <taxon>Duplodnaviria</taxon>
        <taxon>Heunggongvirae</taxon>
        <taxon>Uroviricota</taxon>
        <taxon>Caudoviricetes</taxon>
        <taxon>Demerecviridae</taxon>
        <taxon>Markadamsvirinae</taxon>
        <taxon>Tequintavirus</taxon>
        <taxon>Tequintavirus FFH1</taxon>
    </lineage>
</organism>
<keyword evidence="2" id="KW-1185">Reference proteome</keyword>
<sequence length="88" mass="10086">MKDINLQFKDEKHYLDVVVDSGWLKTNYGNVFIDEIGFIPVVDDPKSKTPAIIGKEGYYINIRIVGDNIDLSDIEQFIIENPGVRKWA</sequence>
<reference evidence="1 2" key="1">
    <citation type="journal article" date="2014" name="Genome Announc.">
        <title>Complete Genome Sequences of Two Escherichia coli O157:H7 Phages Effective in Limiting Contamination of Food Products.</title>
        <authorList>
            <person name="Hong Y."/>
            <person name="Pan Y."/>
            <person name="Harman N.J."/>
            <person name="Ebner P.D."/>
        </authorList>
    </citation>
    <scope>NUCLEOTIDE SEQUENCE [LARGE SCALE GENOMIC DNA]</scope>
</reference>
<protein>
    <submittedName>
        <fullName evidence="1">Uncharacterized protein</fullName>
    </submittedName>
</protein>
<dbReference type="OrthoDB" id="29208at10239"/>
<dbReference type="RefSeq" id="YP_009031753.1">
    <property type="nucleotide sequence ID" value="NC_024139.1"/>
</dbReference>
<evidence type="ECO:0000313" key="2">
    <source>
        <dbReference type="Proteomes" id="UP000026908"/>
    </source>
</evidence>
<dbReference type="EMBL" id="KJ190157">
    <property type="protein sequence ID" value="AHN83564.1"/>
    <property type="molecule type" value="Genomic_DNA"/>
</dbReference>
<dbReference type="GeneID" id="19487099"/>